<evidence type="ECO:0000256" key="1">
    <source>
        <dbReference type="SAM" id="MobiDB-lite"/>
    </source>
</evidence>
<dbReference type="AlphaFoldDB" id="A0A8I1A5U8"/>
<feature type="compositionally biased region" description="Basic residues" evidence="1">
    <location>
        <begin position="262"/>
        <end position="280"/>
    </location>
</feature>
<evidence type="ECO:0000313" key="3">
    <source>
        <dbReference type="EMBL" id="MBH8595043.1"/>
    </source>
</evidence>
<feature type="compositionally biased region" description="Basic and acidic residues" evidence="1">
    <location>
        <begin position="136"/>
        <end position="157"/>
    </location>
</feature>
<feature type="compositionally biased region" description="Basic and acidic residues" evidence="1">
    <location>
        <begin position="222"/>
        <end position="239"/>
    </location>
</feature>
<feature type="transmembrane region" description="Helical" evidence="2">
    <location>
        <begin position="12"/>
        <end position="30"/>
    </location>
</feature>
<feature type="compositionally biased region" description="Basic and acidic residues" evidence="1">
    <location>
        <begin position="192"/>
        <end position="211"/>
    </location>
</feature>
<evidence type="ECO:0000313" key="4">
    <source>
        <dbReference type="Proteomes" id="UP000633619"/>
    </source>
</evidence>
<dbReference type="Proteomes" id="UP000633619">
    <property type="component" value="Unassembled WGS sequence"/>
</dbReference>
<accession>A0A8I1A5U8</accession>
<keyword evidence="4" id="KW-1185">Reference proteome</keyword>
<dbReference type="RefSeq" id="WP_181731364.1">
    <property type="nucleotide sequence ID" value="NZ_JACEIR010000002.1"/>
</dbReference>
<gene>
    <name evidence="3" type="ORF">I8U20_06820</name>
</gene>
<protein>
    <submittedName>
        <fullName evidence="3">Uncharacterized protein</fullName>
    </submittedName>
</protein>
<feature type="region of interest" description="Disordered" evidence="1">
    <location>
        <begin position="45"/>
        <end position="280"/>
    </location>
</feature>
<comment type="caution">
    <text evidence="3">The sequence shown here is derived from an EMBL/GenBank/DDBJ whole genome shotgun (WGS) entry which is preliminary data.</text>
</comment>
<reference evidence="3 4" key="1">
    <citation type="submission" date="2020-12" db="EMBL/GenBank/DDBJ databases">
        <title>WGS of Thermoactinomyces spp.</title>
        <authorList>
            <person name="Cheng K."/>
        </authorList>
    </citation>
    <scope>NUCLEOTIDE SEQUENCE [LARGE SCALE GENOMIC DNA]</scope>
    <source>
        <strain evidence="4">CICC 10671\DSM 43846</strain>
    </source>
</reference>
<feature type="compositionally biased region" description="Basic residues" evidence="1">
    <location>
        <begin position="212"/>
        <end position="221"/>
    </location>
</feature>
<name>A0A8I1A5U8_THEIN</name>
<dbReference type="EMBL" id="JAECVW010000003">
    <property type="protein sequence ID" value="MBH8595043.1"/>
    <property type="molecule type" value="Genomic_DNA"/>
</dbReference>
<feature type="compositionally biased region" description="Basic residues" evidence="1">
    <location>
        <begin position="64"/>
        <end position="77"/>
    </location>
</feature>
<proteinExistence type="predicted"/>
<feature type="compositionally biased region" description="Polar residues" evidence="1">
    <location>
        <begin position="175"/>
        <end position="184"/>
    </location>
</feature>
<evidence type="ECO:0000256" key="2">
    <source>
        <dbReference type="SAM" id="Phobius"/>
    </source>
</evidence>
<sequence length="280" mass="31826">MDMIMENPVLWGTVFVVALIVIISVISIIVSKKRKKEVEEIERMFPDGNMSSEDVQISMERFKRERQKRKQKPRIHRERPTEAHPDEDKEIVVRNPEELQKRRANTKPDAKPGTQSNTSRPDGKKRVNAKANPVASEEKIPSKDDGTASKTSEKKSEQPGVKGKQSLLKSKSEEVSGQTLTLNKKTQKPKKNREDEEKAADEKQQEAMDKKANRRLYKRSLLKPEKSGESTKDPGEHPKASLLGSQAPGHNQEEEEQDQKKTPSRAKHYAGKSLFSKKNK</sequence>
<keyword evidence="2" id="KW-0472">Membrane</keyword>
<keyword evidence="2" id="KW-1133">Transmembrane helix</keyword>
<organism evidence="3 4">
    <name type="scientific">Thermoactinomyces intermedius</name>
    <dbReference type="NCBI Taxonomy" id="2024"/>
    <lineage>
        <taxon>Bacteria</taxon>
        <taxon>Bacillati</taxon>
        <taxon>Bacillota</taxon>
        <taxon>Bacilli</taxon>
        <taxon>Bacillales</taxon>
        <taxon>Thermoactinomycetaceae</taxon>
        <taxon>Thermoactinomyces</taxon>
    </lineage>
</organism>
<keyword evidence="2" id="KW-0812">Transmembrane</keyword>
<feature type="compositionally biased region" description="Basic and acidic residues" evidence="1">
    <location>
        <begin position="78"/>
        <end position="110"/>
    </location>
</feature>